<feature type="transmembrane region" description="Helical" evidence="3">
    <location>
        <begin position="224"/>
        <end position="244"/>
    </location>
</feature>
<feature type="transmembrane region" description="Helical" evidence="3">
    <location>
        <begin position="50"/>
        <end position="67"/>
    </location>
</feature>
<comment type="similarity">
    <text evidence="2">Belongs to the EamA transporter family.</text>
</comment>
<keyword evidence="3" id="KW-0812">Transmembrane</keyword>
<keyword evidence="3" id="KW-1133">Transmembrane helix</keyword>
<protein>
    <recommendedName>
        <fullName evidence="4">EamA domain-containing protein</fullName>
    </recommendedName>
</protein>
<dbReference type="eggNOG" id="COG0697">
    <property type="taxonomic scope" value="Bacteria"/>
</dbReference>
<feature type="transmembrane region" description="Helical" evidence="3">
    <location>
        <begin position="76"/>
        <end position="96"/>
    </location>
</feature>
<dbReference type="PANTHER" id="PTHR22911:SF137">
    <property type="entry name" value="SOLUTE CARRIER FAMILY 35 MEMBER G2-RELATED"/>
    <property type="match status" value="1"/>
</dbReference>
<dbReference type="PROSITE" id="PS51257">
    <property type="entry name" value="PROKAR_LIPOPROTEIN"/>
    <property type="match status" value="1"/>
</dbReference>
<sequence length="314" mass="33537">MHKREELDINMKLLQYALLVFLGACSYGTLSSIMKLGIGEGFSVPEIVGGQYFFGWLMLVVMTLLFSRHKLRWKQAVVLLACGLSVSCTSITYGLAVGELPASIAVVFLFQFTWIGVLLEAVVTRTRPEPMKIISVIILLVGTVFAGGLADHGLSGLSWKGAVFGMISAISFAIYIFVSGRVATDVPILTKSLSMITGAMVVVFLMFPPAFIMDGTLVAGLWKFGLPMGLLGIIIPVIFFGIGVPKIGSGLGTILGAAELPAAVVMSVLVLREQVTMLQWAGIVLILGGICLPQLALVNQKKASTREKIERAGA</sequence>
<feature type="transmembrane region" description="Helical" evidence="3">
    <location>
        <begin position="133"/>
        <end position="150"/>
    </location>
</feature>
<evidence type="ECO:0000256" key="2">
    <source>
        <dbReference type="ARBA" id="ARBA00007362"/>
    </source>
</evidence>
<dbReference type="SUPFAM" id="SSF103481">
    <property type="entry name" value="Multidrug resistance efflux transporter EmrE"/>
    <property type="match status" value="2"/>
</dbReference>
<feature type="transmembrane region" description="Helical" evidence="3">
    <location>
        <begin position="102"/>
        <end position="121"/>
    </location>
</feature>
<dbReference type="PATRIC" id="fig|1117108.3.peg.1656"/>
<evidence type="ECO:0000256" key="3">
    <source>
        <dbReference type="SAM" id="Phobius"/>
    </source>
</evidence>
<organism evidence="5 6">
    <name type="scientific">Paenibacillus alvei TS-15</name>
    <dbReference type="NCBI Taxonomy" id="1117108"/>
    <lineage>
        <taxon>Bacteria</taxon>
        <taxon>Bacillati</taxon>
        <taxon>Bacillota</taxon>
        <taxon>Bacilli</taxon>
        <taxon>Bacillales</taxon>
        <taxon>Paenibacillaceae</taxon>
        <taxon>Paenibacillus</taxon>
    </lineage>
</organism>
<dbReference type="Proteomes" id="UP000015344">
    <property type="component" value="Unassembled WGS sequence"/>
</dbReference>
<reference evidence="5 6" key="1">
    <citation type="submission" date="2013-05" db="EMBL/GenBank/DDBJ databases">
        <authorList>
            <person name="Strain E.A."/>
            <person name="Brown E."/>
            <person name="Allard M.W."/>
            <person name="Luo Y.L."/>
        </authorList>
    </citation>
    <scope>NUCLEOTIDE SEQUENCE [LARGE SCALE GENOMIC DNA]</scope>
    <source>
        <strain evidence="5 6">TS-15</strain>
    </source>
</reference>
<keyword evidence="3" id="KW-0472">Membrane</keyword>
<comment type="caution">
    <text evidence="5">The sequence shown here is derived from an EMBL/GenBank/DDBJ whole genome shotgun (WGS) entry which is preliminary data.</text>
</comment>
<feature type="transmembrane region" description="Helical" evidence="3">
    <location>
        <begin position="12"/>
        <end position="30"/>
    </location>
</feature>
<dbReference type="InterPro" id="IPR037185">
    <property type="entry name" value="EmrE-like"/>
</dbReference>
<dbReference type="Pfam" id="PF00892">
    <property type="entry name" value="EamA"/>
    <property type="match status" value="2"/>
</dbReference>
<evidence type="ECO:0000256" key="1">
    <source>
        <dbReference type="ARBA" id="ARBA00004127"/>
    </source>
</evidence>
<accession>S9SUN7</accession>
<dbReference type="AlphaFoldDB" id="S9SUN7"/>
<comment type="subcellular location">
    <subcellularLocation>
        <location evidence="1">Endomembrane system</location>
        <topology evidence="1">Multi-pass membrane protein</topology>
    </subcellularLocation>
</comment>
<feature type="domain" description="EamA" evidence="4">
    <location>
        <begin position="160"/>
        <end position="292"/>
    </location>
</feature>
<feature type="transmembrane region" description="Helical" evidence="3">
    <location>
        <begin position="162"/>
        <end position="180"/>
    </location>
</feature>
<dbReference type="PANTHER" id="PTHR22911">
    <property type="entry name" value="ACYL-MALONYL CONDENSING ENZYME-RELATED"/>
    <property type="match status" value="1"/>
</dbReference>
<dbReference type="GO" id="GO:0016020">
    <property type="term" value="C:membrane"/>
    <property type="evidence" value="ECO:0007669"/>
    <property type="project" value="InterPro"/>
</dbReference>
<feature type="transmembrane region" description="Helical" evidence="3">
    <location>
        <begin position="251"/>
        <end position="271"/>
    </location>
</feature>
<dbReference type="InterPro" id="IPR000620">
    <property type="entry name" value="EamA_dom"/>
</dbReference>
<evidence type="ECO:0000313" key="6">
    <source>
        <dbReference type="Proteomes" id="UP000015344"/>
    </source>
</evidence>
<name>S9SUN7_PAEAL</name>
<evidence type="ECO:0000259" key="4">
    <source>
        <dbReference type="Pfam" id="PF00892"/>
    </source>
</evidence>
<evidence type="ECO:0000313" key="5">
    <source>
        <dbReference type="EMBL" id="EPY07868.1"/>
    </source>
</evidence>
<feature type="transmembrane region" description="Helical" evidence="3">
    <location>
        <begin position="277"/>
        <end position="298"/>
    </location>
</feature>
<proteinExistence type="inferred from homology"/>
<feature type="transmembrane region" description="Helical" evidence="3">
    <location>
        <begin position="192"/>
        <end position="212"/>
    </location>
</feature>
<dbReference type="EMBL" id="ATMT01000029">
    <property type="protein sequence ID" value="EPY07868.1"/>
    <property type="molecule type" value="Genomic_DNA"/>
</dbReference>
<gene>
    <name evidence="5" type="ORF">PAALTS15_07984</name>
</gene>
<feature type="domain" description="EamA" evidence="4">
    <location>
        <begin position="17"/>
        <end position="145"/>
    </location>
</feature>